<reference evidence="1 2" key="1">
    <citation type="submission" date="2016-04" db="EMBL/GenBank/DDBJ databases">
        <authorList>
            <person name="Evans L.H."/>
            <person name="Alamgir A."/>
            <person name="Owens N."/>
            <person name="Weber N.D."/>
            <person name="Virtaneva K."/>
            <person name="Barbian K."/>
            <person name="Babar A."/>
            <person name="Rosenke K."/>
        </authorList>
    </citation>
    <scope>NUCLEOTIDE SEQUENCE [LARGE SCALE GENOMIC DNA]</scope>
    <source>
        <strain evidence="1 2">IFM 0406</strain>
    </source>
</reference>
<dbReference type="AlphaFoldDB" id="A0A164HGD4"/>
<dbReference type="Proteomes" id="UP000076512">
    <property type="component" value="Unassembled WGS sequence"/>
</dbReference>
<organism evidence="1 2">
    <name type="scientific">Nocardia terpenica</name>
    <dbReference type="NCBI Taxonomy" id="455432"/>
    <lineage>
        <taxon>Bacteria</taxon>
        <taxon>Bacillati</taxon>
        <taxon>Actinomycetota</taxon>
        <taxon>Actinomycetes</taxon>
        <taxon>Mycobacteriales</taxon>
        <taxon>Nocardiaceae</taxon>
        <taxon>Nocardia</taxon>
    </lineage>
</organism>
<comment type="caution">
    <text evidence="1">The sequence shown here is derived from an EMBL/GenBank/DDBJ whole genome shotgun (WGS) entry which is preliminary data.</text>
</comment>
<gene>
    <name evidence="1" type="ORF">AWN90_11520</name>
</gene>
<sequence>MSEKPDMSDQPLLPNSTEVLEALGGTSSTDPILITVEKFFEPHHDRTMALETLRYPRVSMTAEQIRATADKLAAATIAMLRLTREVNVFAAERIAHVTPTPDARVLEYQPGEWISAIVHNILIGYGKKVTGVRDHDKHVLAACDGYNRVCAKLYSGEAKLPRQSQANDKPEARS</sequence>
<evidence type="ECO:0000313" key="1">
    <source>
        <dbReference type="EMBL" id="KZM68491.1"/>
    </source>
</evidence>
<proteinExistence type="predicted"/>
<name>A0A164HGD4_9NOCA</name>
<accession>A0A164HGD4</accession>
<keyword evidence="2" id="KW-1185">Reference proteome</keyword>
<protein>
    <submittedName>
        <fullName evidence="1">Uncharacterized protein</fullName>
    </submittedName>
</protein>
<dbReference type="STRING" id="455432.AWN90_11520"/>
<dbReference type="EMBL" id="LWGR01000021">
    <property type="protein sequence ID" value="KZM68491.1"/>
    <property type="molecule type" value="Genomic_DNA"/>
</dbReference>
<evidence type="ECO:0000313" key="2">
    <source>
        <dbReference type="Proteomes" id="UP000076512"/>
    </source>
</evidence>